<protein>
    <submittedName>
        <fullName evidence="2">Uncharacterized protein</fullName>
    </submittedName>
</protein>
<proteinExistence type="predicted"/>
<organism evidence="2 3">
    <name type="scientific">Brassica cretica</name>
    <name type="common">Mustard</name>
    <dbReference type="NCBI Taxonomy" id="69181"/>
    <lineage>
        <taxon>Eukaryota</taxon>
        <taxon>Viridiplantae</taxon>
        <taxon>Streptophyta</taxon>
        <taxon>Embryophyta</taxon>
        <taxon>Tracheophyta</taxon>
        <taxon>Spermatophyta</taxon>
        <taxon>Magnoliopsida</taxon>
        <taxon>eudicotyledons</taxon>
        <taxon>Gunneridae</taxon>
        <taxon>Pentapetalae</taxon>
        <taxon>rosids</taxon>
        <taxon>malvids</taxon>
        <taxon>Brassicales</taxon>
        <taxon>Brassicaceae</taxon>
        <taxon>Brassiceae</taxon>
        <taxon>Brassica</taxon>
    </lineage>
</organism>
<dbReference type="EMBL" id="QGKX02000088">
    <property type="protein sequence ID" value="KAF3588681.1"/>
    <property type="molecule type" value="Genomic_DNA"/>
</dbReference>
<accession>A0A8S9S4W2</accession>
<sequence>MAADLGDGEGDKNGDSPLSETTDQGVVVSTAEKPLSPDRDLLGRKHQWGNRFLPPKLLTT</sequence>
<gene>
    <name evidence="2" type="ORF">F2Q69_00027684</name>
</gene>
<evidence type="ECO:0000313" key="2">
    <source>
        <dbReference type="EMBL" id="KAF3588681.1"/>
    </source>
</evidence>
<dbReference type="AlphaFoldDB" id="A0A8S9S4W2"/>
<feature type="region of interest" description="Disordered" evidence="1">
    <location>
        <begin position="1"/>
        <end position="42"/>
    </location>
</feature>
<reference evidence="2" key="1">
    <citation type="submission" date="2019-12" db="EMBL/GenBank/DDBJ databases">
        <title>Genome sequencing and annotation of Brassica cretica.</title>
        <authorList>
            <person name="Studholme D.J."/>
            <person name="Sarris P."/>
        </authorList>
    </citation>
    <scope>NUCLEOTIDE SEQUENCE</scope>
    <source>
        <strain evidence="2">PFS-109/04</strain>
        <tissue evidence="2">Leaf</tissue>
    </source>
</reference>
<dbReference type="Proteomes" id="UP000712600">
    <property type="component" value="Unassembled WGS sequence"/>
</dbReference>
<comment type="caution">
    <text evidence="2">The sequence shown here is derived from an EMBL/GenBank/DDBJ whole genome shotgun (WGS) entry which is preliminary data.</text>
</comment>
<evidence type="ECO:0000256" key="1">
    <source>
        <dbReference type="SAM" id="MobiDB-lite"/>
    </source>
</evidence>
<evidence type="ECO:0000313" key="3">
    <source>
        <dbReference type="Proteomes" id="UP000712600"/>
    </source>
</evidence>
<name>A0A8S9S4W2_BRACR</name>